<dbReference type="Proteomes" id="UP000029121">
    <property type="component" value="Unassembled WGS sequence"/>
</dbReference>
<comment type="function">
    <text evidence="4">Involved in ubiquitination and subsequent proteasomal degradation of target proteins. Together with CUL1, RBX1 and a F-box protein, it forms a SCF E3 ubiquitin ligase complex. The functional specificity of this complex depends on the type of F-box protein. In the SCF complex, it serves as an adapter that links the F-box protein to CUL1.</text>
</comment>
<comment type="pathway">
    <text evidence="1 4">Protein modification; protein ubiquitination.</text>
</comment>
<keyword evidence="8" id="KW-1185">Reference proteome</keyword>
<dbReference type="InterPro" id="IPR001232">
    <property type="entry name" value="SKP1-like"/>
</dbReference>
<dbReference type="PIRSF" id="PIRSF028729">
    <property type="entry name" value="E3_ubiquit_lig_SCF_Skp"/>
    <property type="match status" value="1"/>
</dbReference>
<dbReference type="KEGG" id="crb:17887446"/>
<evidence type="ECO:0000256" key="2">
    <source>
        <dbReference type="ARBA" id="ARBA00009993"/>
    </source>
</evidence>
<dbReference type="GO" id="GO:0009867">
    <property type="term" value="P:jasmonic acid mediated signaling pathway"/>
    <property type="evidence" value="ECO:0007669"/>
    <property type="project" value="UniProtKB-ARBA"/>
</dbReference>
<comment type="similarity">
    <text evidence="2 4">Belongs to the SKP1 family.</text>
</comment>
<dbReference type="GO" id="GO:0016567">
    <property type="term" value="P:protein ubiquitination"/>
    <property type="evidence" value="ECO:0007669"/>
    <property type="project" value="UniProtKB-UniRule"/>
</dbReference>
<dbReference type="UniPathway" id="UPA00143"/>
<dbReference type="InterPro" id="IPR011333">
    <property type="entry name" value="SKP1/BTB/POZ_sf"/>
</dbReference>
<proteinExistence type="inferred from homology"/>
<gene>
    <name evidence="7" type="ORF">CARUB_v10018694mg</name>
</gene>
<dbReference type="InterPro" id="IPR016897">
    <property type="entry name" value="SKP1"/>
</dbReference>
<evidence type="ECO:0000256" key="1">
    <source>
        <dbReference type="ARBA" id="ARBA00004906"/>
    </source>
</evidence>
<dbReference type="GO" id="GO:0006511">
    <property type="term" value="P:ubiquitin-dependent protein catabolic process"/>
    <property type="evidence" value="ECO:0007669"/>
    <property type="project" value="InterPro"/>
</dbReference>
<dbReference type="Pfam" id="PF01466">
    <property type="entry name" value="Skp1"/>
    <property type="match status" value="1"/>
</dbReference>
<evidence type="ECO:0000256" key="3">
    <source>
        <dbReference type="ARBA" id="ARBA00022786"/>
    </source>
</evidence>
<dbReference type="AlphaFoldDB" id="R0FMF7"/>
<feature type="domain" description="SKP1 component dimerisation" evidence="5">
    <location>
        <begin position="113"/>
        <end position="159"/>
    </location>
</feature>
<accession>R0FMF7</accession>
<protein>
    <recommendedName>
        <fullName evidence="4">SKP1-like protein</fullName>
    </recommendedName>
</protein>
<evidence type="ECO:0000259" key="5">
    <source>
        <dbReference type="Pfam" id="PF01466"/>
    </source>
</evidence>
<dbReference type="eggNOG" id="KOG1724">
    <property type="taxonomic scope" value="Eukaryota"/>
</dbReference>
<dbReference type="SUPFAM" id="SSF54695">
    <property type="entry name" value="POZ domain"/>
    <property type="match status" value="1"/>
</dbReference>
<dbReference type="STRING" id="81985.R0FMF7"/>
<dbReference type="Pfam" id="PF03931">
    <property type="entry name" value="Skp1_POZ"/>
    <property type="match status" value="1"/>
</dbReference>
<dbReference type="SMART" id="SM00512">
    <property type="entry name" value="Skp1"/>
    <property type="match status" value="1"/>
</dbReference>
<dbReference type="PANTHER" id="PTHR11165">
    <property type="entry name" value="SKP1"/>
    <property type="match status" value="1"/>
</dbReference>
<sequence>MSSNKIVLTCSDGESFEVEEVVARKLKIVEQMIDKDCPDKAITLENVTVKILGLVIVYCKRHADEPRPGRRVAAEKAEKMLEDWDKEFMKSLDVDTILQLMEAASDLNVNGGSLLDLTCKSIADSMKDKSVEEMRKLFNIVNDYTPEEEEAIRKEQAWAFETLNRNRRS</sequence>
<name>R0FMF7_9BRAS</name>
<evidence type="ECO:0000256" key="4">
    <source>
        <dbReference type="PIRNR" id="PIRNR028729"/>
    </source>
</evidence>
<dbReference type="InterPro" id="IPR016072">
    <property type="entry name" value="Skp1_comp_dimer"/>
</dbReference>
<dbReference type="OrthoDB" id="2342932at2759"/>
<reference evidence="8" key="1">
    <citation type="journal article" date="2013" name="Nat. Genet.">
        <title>The Capsella rubella genome and the genomic consequences of rapid mating system evolution.</title>
        <authorList>
            <person name="Slotte T."/>
            <person name="Hazzouri K.M."/>
            <person name="Agren J.A."/>
            <person name="Koenig D."/>
            <person name="Maumus F."/>
            <person name="Guo Y.L."/>
            <person name="Steige K."/>
            <person name="Platts A.E."/>
            <person name="Escobar J.S."/>
            <person name="Newman L.K."/>
            <person name="Wang W."/>
            <person name="Mandakova T."/>
            <person name="Vello E."/>
            <person name="Smith L.M."/>
            <person name="Henz S.R."/>
            <person name="Steffen J."/>
            <person name="Takuno S."/>
            <person name="Brandvain Y."/>
            <person name="Coop G."/>
            <person name="Andolfatto P."/>
            <person name="Hu T.T."/>
            <person name="Blanchette M."/>
            <person name="Clark R.M."/>
            <person name="Quesneville H."/>
            <person name="Nordborg M."/>
            <person name="Gaut B.S."/>
            <person name="Lysak M.A."/>
            <person name="Jenkins J."/>
            <person name="Grimwood J."/>
            <person name="Chapman J."/>
            <person name="Prochnik S."/>
            <person name="Shu S."/>
            <person name="Rokhsar D."/>
            <person name="Schmutz J."/>
            <person name="Weigel D."/>
            <person name="Wright S.I."/>
        </authorList>
    </citation>
    <scope>NUCLEOTIDE SEQUENCE [LARGE SCALE GENOMIC DNA]</scope>
    <source>
        <strain evidence="8">cv. Monte Gargano</strain>
    </source>
</reference>
<dbReference type="SUPFAM" id="SSF81382">
    <property type="entry name" value="Skp1 dimerisation domain-like"/>
    <property type="match status" value="1"/>
</dbReference>
<organism evidence="7 8">
    <name type="scientific">Capsella rubella</name>
    <dbReference type="NCBI Taxonomy" id="81985"/>
    <lineage>
        <taxon>Eukaryota</taxon>
        <taxon>Viridiplantae</taxon>
        <taxon>Streptophyta</taxon>
        <taxon>Embryophyta</taxon>
        <taxon>Tracheophyta</taxon>
        <taxon>Spermatophyta</taxon>
        <taxon>Magnoliopsida</taxon>
        <taxon>eudicotyledons</taxon>
        <taxon>Gunneridae</taxon>
        <taxon>Pentapetalae</taxon>
        <taxon>rosids</taxon>
        <taxon>malvids</taxon>
        <taxon>Brassicales</taxon>
        <taxon>Brassicaceae</taxon>
        <taxon>Camelineae</taxon>
        <taxon>Capsella</taxon>
    </lineage>
</organism>
<dbReference type="InterPro" id="IPR016073">
    <property type="entry name" value="Skp1_comp_POZ"/>
</dbReference>
<dbReference type="InterPro" id="IPR036296">
    <property type="entry name" value="SKP1-like_dim_sf"/>
</dbReference>
<dbReference type="Gene3D" id="3.30.710.10">
    <property type="entry name" value="Potassium Channel Kv1.1, Chain A"/>
    <property type="match status" value="1"/>
</dbReference>
<evidence type="ECO:0000313" key="8">
    <source>
        <dbReference type="Proteomes" id="UP000029121"/>
    </source>
</evidence>
<evidence type="ECO:0000259" key="6">
    <source>
        <dbReference type="Pfam" id="PF03931"/>
    </source>
</evidence>
<feature type="domain" description="SKP1 component POZ" evidence="6">
    <location>
        <begin position="4"/>
        <end position="63"/>
    </location>
</feature>
<keyword evidence="3 4" id="KW-0833">Ubl conjugation pathway</keyword>
<comment type="subunit">
    <text evidence="4">Part of a SCF (SKP1-cullin-F-box) protein ligase complex.</text>
</comment>
<dbReference type="EMBL" id="KB870809">
    <property type="protein sequence ID" value="EOA23196.1"/>
    <property type="molecule type" value="Genomic_DNA"/>
</dbReference>
<evidence type="ECO:0000313" key="7">
    <source>
        <dbReference type="EMBL" id="EOA23196.1"/>
    </source>
</evidence>